<dbReference type="AlphaFoldDB" id="A0A2K3CNL0"/>
<protein>
    <submittedName>
        <fullName evidence="1">Uncharacterized protein</fullName>
    </submittedName>
</protein>
<reference evidence="1 2" key="1">
    <citation type="journal article" date="2007" name="Science">
        <title>The Chlamydomonas genome reveals the evolution of key animal and plant functions.</title>
        <authorList>
            <person name="Merchant S.S."/>
            <person name="Prochnik S.E."/>
            <person name="Vallon O."/>
            <person name="Harris E.H."/>
            <person name="Karpowicz S.J."/>
            <person name="Witman G.B."/>
            <person name="Terry A."/>
            <person name="Salamov A."/>
            <person name="Fritz-Laylin L.K."/>
            <person name="Marechal-Drouard L."/>
            <person name="Marshall W.F."/>
            <person name="Qu L.H."/>
            <person name="Nelson D.R."/>
            <person name="Sanderfoot A.A."/>
            <person name="Spalding M.H."/>
            <person name="Kapitonov V.V."/>
            <person name="Ren Q."/>
            <person name="Ferris P."/>
            <person name="Lindquist E."/>
            <person name="Shapiro H."/>
            <person name="Lucas S.M."/>
            <person name="Grimwood J."/>
            <person name="Schmutz J."/>
            <person name="Cardol P."/>
            <person name="Cerutti H."/>
            <person name="Chanfreau G."/>
            <person name="Chen C.L."/>
            <person name="Cognat V."/>
            <person name="Croft M.T."/>
            <person name="Dent R."/>
            <person name="Dutcher S."/>
            <person name="Fernandez E."/>
            <person name="Fukuzawa H."/>
            <person name="Gonzalez-Ballester D."/>
            <person name="Gonzalez-Halphen D."/>
            <person name="Hallmann A."/>
            <person name="Hanikenne M."/>
            <person name="Hippler M."/>
            <person name="Inwood W."/>
            <person name="Jabbari K."/>
            <person name="Kalanon M."/>
            <person name="Kuras R."/>
            <person name="Lefebvre P.A."/>
            <person name="Lemaire S.D."/>
            <person name="Lobanov A.V."/>
            <person name="Lohr M."/>
            <person name="Manuell A."/>
            <person name="Meier I."/>
            <person name="Mets L."/>
            <person name="Mittag M."/>
            <person name="Mittelmeier T."/>
            <person name="Moroney J.V."/>
            <person name="Moseley J."/>
            <person name="Napoli C."/>
            <person name="Nedelcu A.M."/>
            <person name="Niyogi K."/>
            <person name="Novoselov S.V."/>
            <person name="Paulsen I.T."/>
            <person name="Pazour G."/>
            <person name="Purton S."/>
            <person name="Ral J.P."/>
            <person name="Riano-Pachon D.M."/>
            <person name="Riekhof W."/>
            <person name="Rymarquis L."/>
            <person name="Schroda M."/>
            <person name="Stern D."/>
            <person name="Umen J."/>
            <person name="Willows R."/>
            <person name="Wilson N."/>
            <person name="Zimmer S.L."/>
            <person name="Allmer J."/>
            <person name="Balk J."/>
            <person name="Bisova K."/>
            <person name="Chen C.J."/>
            <person name="Elias M."/>
            <person name="Gendler K."/>
            <person name="Hauser C."/>
            <person name="Lamb M.R."/>
            <person name="Ledford H."/>
            <person name="Long J.C."/>
            <person name="Minagawa J."/>
            <person name="Page M.D."/>
            <person name="Pan J."/>
            <person name="Pootakham W."/>
            <person name="Roje S."/>
            <person name="Rose A."/>
            <person name="Stahlberg E."/>
            <person name="Terauchi A.M."/>
            <person name="Yang P."/>
            <person name="Ball S."/>
            <person name="Bowler C."/>
            <person name="Dieckmann C.L."/>
            <person name="Gladyshev V.N."/>
            <person name="Green P."/>
            <person name="Jorgensen R."/>
            <person name="Mayfield S."/>
            <person name="Mueller-Roeber B."/>
            <person name="Rajamani S."/>
            <person name="Sayre R.T."/>
            <person name="Brokstein P."/>
            <person name="Dubchak I."/>
            <person name="Goodstein D."/>
            <person name="Hornick L."/>
            <person name="Huang Y.W."/>
            <person name="Jhaveri J."/>
            <person name="Luo Y."/>
            <person name="Martinez D."/>
            <person name="Ngau W.C."/>
            <person name="Otillar B."/>
            <person name="Poliakov A."/>
            <person name="Porter A."/>
            <person name="Szajkowski L."/>
            <person name="Werner G."/>
            <person name="Zhou K."/>
            <person name="Grigoriev I.V."/>
            <person name="Rokhsar D.S."/>
            <person name="Grossman A.R."/>
        </authorList>
    </citation>
    <scope>NUCLEOTIDE SEQUENCE [LARGE SCALE GENOMIC DNA]</scope>
    <source>
        <strain evidence="2">CC-503</strain>
    </source>
</reference>
<sequence>MARATGHANALGWTPLSSARFSSEPMHADVAHGGRLQQHDSTAPAAAPLLVLRRASASFFLLISRWGVHRECVEYGVVLIAGMLSRCGRVRRGQSSFVRRVAGAATYGAPVHDEGAL</sequence>
<organism evidence="1 2">
    <name type="scientific">Chlamydomonas reinhardtii</name>
    <name type="common">Chlamydomonas smithii</name>
    <dbReference type="NCBI Taxonomy" id="3055"/>
    <lineage>
        <taxon>Eukaryota</taxon>
        <taxon>Viridiplantae</taxon>
        <taxon>Chlorophyta</taxon>
        <taxon>core chlorophytes</taxon>
        <taxon>Chlorophyceae</taxon>
        <taxon>CS clade</taxon>
        <taxon>Chlamydomonadales</taxon>
        <taxon>Chlamydomonadaceae</taxon>
        <taxon>Chlamydomonas</taxon>
    </lineage>
</organism>
<accession>A0A2K3CNL0</accession>
<dbReference type="KEGG" id="cre:CHLRE_18g749897v5"/>
<dbReference type="InParanoid" id="A0A2K3CNL0"/>
<dbReference type="EMBL" id="KZ454945">
    <property type="protein sequence ID" value="PNW69866.1"/>
    <property type="molecule type" value="Genomic_DNA"/>
</dbReference>
<name>A0A2K3CNL0_CHLRE</name>
<gene>
    <name evidence="1" type="ORF">CHLRE_18g749897v5</name>
</gene>
<dbReference type="Proteomes" id="UP000006906">
    <property type="component" value="Unassembled WGS sequence"/>
</dbReference>
<dbReference type="GeneID" id="66057244"/>
<proteinExistence type="predicted"/>
<dbReference type="RefSeq" id="XP_042914277.1">
    <property type="nucleotide sequence ID" value="XM_043072826.1"/>
</dbReference>
<evidence type="ECO:0000313" key="1">
    <source>
        <dbReference type="EMBL" id="PNW69866.1"/>
    </source>
</evidence>
<dbReference type="Gramene" id="PNW69866">
    <property type="protein sequence ID" value="PNW69866"/>
    <property type="gene ID" value="CHLRE_18g749897v5"/>
</dbReference>
<keyword evidence="2" id="KW-1185">Reference proteome</keyword>
<evidence type="ECO:0000313" key="2">
    <source>
        <dbReference type="Proteomes" id="UP000006906"/>
    </source>
</evidence>